<dbReference type="InterPro" id="IPR052025">
    <property type="entry name" value="Xyloglucanase_GH74"/>
</dbReference>
<accession>A0ABX7P6H2</accession>
<dbReference type="PANTHER" id="PTHR43739:SF5">
    <property type="entry name" value="EXO-ALPHA-SIALIDASE"/>
    <property type="match status" value="1"/>
</dbReference>
<dbReference type="SUPFAM" id="SSF110296">
    <property type="entry name" value="Oligoxyloglucan reducing end-specific cellobiohydrolase"/>
    <property type="match status" value="2"/>
</dbReference>
<keyword evidence="3" id="KW-1185">Reference proteome</keyword>
<feature type="compositionally biased region" description="Acidic residues" evidence="1">
    <location>
        <begin position="1"/>
        <end position="11"/>
    </location>
</feature>
<protein>
    <recommendedName>
        <fullName evidence="4">Glycosyl hydrolase</fullName>
    </recommendedName>
</protein>
<dbReference type="Gene3D" id="2.130.10.10">
    <property type="entry name" value="YVTN repeat-like/Quinoprotein amine dehydrogenase"/>
    <property type="match status" value="3"/>
</dbReference>
<dbReference type="InterPro" id="IPR015943">
    <property type="entry name" value="WD40/YVTN_repeat-like_dom_sf"/>
</dbReference>
<dbReference type="PANTHER" id="PTHR43739">
    <property type="entry name" value="XYLOGLUCANASE (EUROFUNG)"/>
    <property type="match status" value="1"/>
</dbReference>
<evidence type="ECO:0000256" key="1">
    <source>
        <dbReference type="SAM" id="MobiDB-lite"/>
    </source>
</evidence>
<proteinExistence type="predicted"/>
<organism evidence="2 3">
    <name type="scientific">Pyxidicoccus parkwayensis</name>
    <dbReference type="NCBI Taxonomy" id="2813578"/>
    <lineage>
        <taxon>Bacteria</taxon>
        <taxon>Pseudomonadati</taxon>
        <taxon>Myxococcota</taxon>
        <taxon>Myxococcia</taxon>
        <taxon>Myxococcales</taxon>
        <taxon>Cystobacterineae</taxon>
        <taxon>Myxococcaceae</taxon>
        <taxon>Pyxidicoccus</taxon>
    </lineage>
</organism>
<reference evidence="2 3" key="1">
    <citation type="submission" date="2021-02" db="EMBL/GenBank/DDBJ databases">
        <title>De Novo genome assembly of isolated myxobacteria.</title>
        <authorList>
            <person name="Stevens D.C."/>
        </authorList>
    </citation>
    <scope>NUCLEOTIDE SEQUENCE [LARGE SCALE GENOMIC DNA]</scope>
    <source>
        <strain evidence="3">SCPEA02</strain>
    </source>
</reference>
<name>A0ABX7P6H2_9BACT</name>
<sequence length="1246" mass="132722">MNAVADEDLPDDNPTQGRPPVPEGGSRPLMREWEKQRRLEMTVASNMSIAHLIWDAIQHAKSAPADSSGDGWTPLGPRNVGGAIRALAQDPVLLDTFYAGAAEGGLWRTTDQGNTWEPLGETDLGIVPVGSIAVAPSDRRFIYVGTGEKSSGATGGIGLFRSRDGGATFERLADGDEFQASPAPGAAYRYTRIVVDPREPTRIWAASSTGLWRVEGTSATREVLPTAMAMLTDVALAQDPTNANNLVLLVAAQGTGVFRGVFNRSSGNVAWTTSAGFPPTRPNSAPPLPNPVGRIRLAFAPSNANIAYALAEDMFSPPVTYNMRFPLPLLRSTDGGATFAYVPVGGTVNFMHAPTPLVAASPKPGQAFYSLELVVHPTNPATVVAGYVDLHQSTNSGGSWTQLINWTNYMNHDRRAQHADMHAIIYDLRERTSAAPRRLWVGNDGGISYTEDVGATWRKRSYGIIGAQFIDISTHPQFPYIFGGGMQDNGTFVSYGGPTWYRAGGGDGGSMTFDPTNARQFVVTNQERTESATVGLAGTASPLREVPVTGAVGAIDDYQVQTTTIDGGIPAGNGQEFRGLVRGDPVTPGRLLLGRKGGAFITTNTGTSWTQLGTPPLAYTAPTGGGISETSAMAFAHGAAAATDFYVGTSTGDVFATANNGGAFTHTTPFNAGGVQAFISAIAVHPAHPEVVAVASYAASGKVMLSHDRGAHWKDISGGNELPPGGVASLAFHPTDERVLFAGTLVGVWVTRSLPQYAGAALPAAGTINTRWKSFNRGLGPMLVNDLEVVPVTNTLRAASFARGCFEASIRGVQGDGDPGPYVTDPDYRVPAVRLSIRNHAMDDSRSYPAMNLAAGDPRLPAAHATPHLDNNRQSIDIKVNAPEFEDRARHFLQSERYGHLPDGSELDEEFISEQPISGDTNRIYIQVHNRGFDTANNVRVSLYWADAGDPVNLPFLNVADINYPNDPAASSAWQRAGVQTVGAIRPGQPAVVRFEWTLPLTVRRNVALMALCDCAQDPLDFASAQANVDVFISLERRAAMRVTPVLYDAVFIRDGLDDFGRRGSVAWGGRSPDVLVLRKAVADAIPAADLNSPTGPLGNLLDARAGDRIRPGNDNAIYVRVHNRHDVAIHVDVELYQAPVDHPTTGPWTAVGLRTRASNVLPGTWQVVRFDLTAADPAPTNPSTWTKAFVLGAVCRGVDAATGTELDPMPPLATLTGVDAFWSFFTRGPLATNAVLRALRFEAAP</sequence>
<dbReference type="RefSeq" id="WP_206727613.1">
    <property type="nucleotide sequence ID" value="NZ_CP071090.1"/>
</dbReference>
<gene>
    <name evidence="2" type="ORF">JY651_14540</name>
</gene>
<feature type="region of interest" description="Disordered" evidence="1">
    <location>
        <begin position="1"/>
        <end position="29"/>
    </location>
</feature>
<evidence type="ECO:0000313" key="3">
    <source>
        <dbReference type="Proteomes" id="UP000662747"/>
    </source>
</evidence>
<evidence type="ECO:0008006" key="4">
    <source>
        <dbReference type="Google" id="ProtNLM"/>
    </source>
</evidence>
<dbReference type="Gene3D" id="2.60.40.10">
    <property type="entry name" value="Immunoglobulins"/>
    <property type="match status" value="1"/>
</dbReference>
<dbReference type="EMBL" id="CP071090">
    <property type="protein sequence ID" value="QSQ26063.1"/>
    <property type="molecule type" value="Genomic_DNA"/>
</dbReference>
<dbReference type="InterPro" id="IPR013783">
    <property type="entry name" value="Ig-like_fold"/>
</dbReference>
<evidence type="ECO:0000313" key="2">
    <source>
        <dbReference type="EMBL" id="QSQ26063.1"/>
    </source>
</evidence>
<dbReference type="Proteomes" id="UP000662747">
    <property type="component" value="Chromosome"/>
</dbReference>